<keyword evidence="3" id="KW-1185">Reference proteome</keyword>
<evidence type="ECO:0008006" key="4">
    <source>
        <dbReference type="Google" id="ProtNLM"/>
    </source>
</evidence>
<evidence type="ECO:0000313" key="2">
    <source>
        <dbReference type="EMBL" id="MFC0673568.1"/>
    </source>
</evidence>
<protein>
    <recommendedName>
        <fullName evidence="4">MBL fold metallo-hydrolase</fullName>
    </recommendedName>
</protein>
<accession>A0ABV6RC82</accession>
<evidence type="ECO:0000313" key="3">
    <source>
        <dbReference type="Proteomes" id="UP001589793"/>
    </source>
</evidence>
<dbReference type="RefSeq" id="WP_376979228.1">
    <property type="nucleotide sequence ID" value="NZ_JBHLSV010000005.1"/>
</dbReference>
<name>A0ABV6RC82_9MICO</name>
<evidence type="ECO:0000256" key="1">
    <source>
        <dbReference type="SAM" id="MobiDB-lite"/>
    </source>
</evidence>
<organism evidence="2 3">
    <name type="scientific">Brachybacterium hainanense</name>
    <dbReference type="NCBI Taxonomy" id="1541174"/>
    <lineage>
        <taxon>Bacteria</taxon>
        <taxon>Bacillati</taxon>
        <taxon>Actinomycetota</taxon>
        <taxon>Actinomycetes</taxon>
        <taxon>Micrococcales</taxon>
        <taxon>Dermabacteraceae</taxon>
        <taxon>Brachybacterium</taxon>
    </lineage>
</organism>
<comment type="caution">
    <text evidence="2">The sequence shown here is derived from an EMBL/GenBank/DDBJ whole genome shotgun (WGS) entry which is preliminary data.</text>
</comment>
<dbReference type="EMBL" id="JBHLSV010000005">
    <property type="protein sequence ID" value="MFC0673568.1"/>
    <property type="molecule type" value="Genomic_DNA"/>
</dbReference>
<dbReference type="Proteomes" id="UP001589793">
    <property type="component" value="Unassembled WGS sequence"/>
</dbReference>
<feature type="region of interest" description="Disordered" evidence="1">
    <location>
        <begin position="23"/>
        <end position="46"/>
    </location>
</feature>
<gene>
    <name evidence="2" type="ORF">ACFFF6_06325</name>
</gene>
<reference evidence="2 3" key="1">
    <citation type="submission" date="2024-09" db="EMBL/GenBank/DDBJ databases">
        <authorList>
            <person name="Sun Q."/>
            <person name="Mori K."/>
        </authorList>
    </citation>
    <scope>NUCLEOTIDE SEQUENCE [LARGE SCALE GENOMIC DNA]</scope>
    <source>
        <strain evidence="2 3">CICC 10874</strain>
    </source>
</reference>
<sequence>MDTRSFSATITHTHDGVAYIIDGPVPTVPDEDSPTAEDLAHDVRRR</sequence>
<proteinExistence type="predicted"/>